<evidence type="ECO:0000259" key="9">
    <source>
        <dbReference type="Pfam" id="PF02771"/>
    </source>
</evidence>
<dbReference type="Pfam" id="PF02770">
    <property type="entry name" value="Acyl-CoA_dh_M"/>
    <property type="match status" value="1"/>
</dbReference>
<dbReference type="SUPFAM" id="SSF47203">
    <property type="entry name" value="Acyl-CoA dehydrogenase C-terminal domain-like"/>
    <property type="match status" value="1"/>
</dbReference>
<dbReference type="InterPro" id="IPR006091">
    <property type="entry name" value="Acyl-CoA_Oxase/DH_mid-dom"/>
</dbReference>
<comment type="similarity">
    <text evidence="2 6">Belongs to the acyl-CoA dehydrogenase family.</text>
</comment>
<name>A0AAI8SJR7_MYCAV</name>
<dbReference type="InterPro" id="IPR052161">
    <property type="entry name" value="Mycobact_Acyl-CoA_DH"/>
</dbReference>
<evidence type="ECO:0000313" key="11">
    <source>
        <dbReference type="Proteomes" id="UP000327362"/>
    </source>
</evidence>
<dbReference type="InterPro" id="IPR006089">
    <property type="entry name" value="Acyl-CoA_DH_CS"/>
</dbReference>
<dbReference type="GO" id="GO:0005886">
    <property type="term" value="C:plasma membrane"/>
    <property type="evidence" value="ECO:0007669"/>
    <property type="project" value="TreeGrafter"/>
</dbReference>
<proteinExistence type="inferred from homology"/>
<evidence type="ECO:0000256" key="3">
    <source>
        <dbReference type="ARBA" id="ARBA00022630"/>
    </source>
</evidence>
<sequence>MREASSGSRGSAVQLTFDADVEAFRAEFVAFLDAHLPAEAEALERPRSSSHVPEWARRWQRLLFDSGWLLPGNPPEFGGRNATLLQQYVYFEELGRRRIYQSFNPQGVGIIAASLLSFGTPEQKQRWAVPILRAEMTASLGMSEPGAGSDLASLKTRAVLDGDHFVVNGQKVWTSGAHDADVLLTFVRTDPNAPKHKGISVLLIPTDTPGVVRRPFASMCDVDEIDFNEVFFTDARVPAENLVGELNEGWRVATGSLGHERVMLWMGYVDLLHELSADFRPADALQRDRYATLVMDAHALRLLGSAALAAAARGEEDVPAQSVLKLLGSEALQRASEDALEAAGSAGLVRRAVTAQVAPLNLDSHYRSWFDRYARTFAATIAGGTSEIQRNIIAERVLGLPRN</sequence>
<feature type="domain" description="Acyl-CoA dehydrogenase/oxidase C-terminal" evidence="7">
    <location>
        <begin position="247"/>
        <end position="398"/>
    </location>
</feature>
<dbReference type="InterPro" id="IPR009075">
    <property type="entry name" value="AcylCo_DH/oxidase_C"/>
</dbReference>
<dbReference type="GO" id="GO:0003995">
    <property type="term" value="F:acyl-CoA dehydrogenase activity"/>
    <property type="evidence" value="ECO:0007669"/>
    <property type="project" value="InterPro"/>
</dbReference>
<dbReference type="InterPro" id="IPR009100">
    <property type="entry name" value="AcylCoA_DH/oxidase_NM_dom_sf"/>
</dbReference>
<accession>A0AAI8SJR7</accession>
<organism evidence="10 11">
    <name type="scientific">Mycobacterium avium subsp. hominissuis</name>
    <dbReference type="NCBI Taxonomy" id="439334"/>
    <lineage>
        <taxon>Bacteria</taxon>
        <taxon>Bacillati</taxon>
        <taxon>Actinomycetota</taxon>
        <taxon>Actinomycetes</taxon>
        <taxon>Mycobacteriales</taxon>
        <taxon>Mycobacteriaceae</taxon>
        <taxon>Mycobacterium</taxon>
        <taxon>Mycobacterium avium complex (MAC)</taxon>
    </lineage>
</organism>
<dbReference type="AlphaFoldDB" id="A0AAI8SJR7"/>
<dbReference type="SUPFAM" id="SSF56645">
    <property type="entry name" value="Acyl-CoA dehydrogenase NM domain-like"/>
    <property type="match status" value="1"/>
</dbReference>
<reference evidence="10 11" key="1">
    <citation type="submission" date="2019-09" db="EMBL/GenBank/DDBJ databases">
        <title>Complete genome sequence of Mycobacterium avium subsp. hominissuis strain JP-H-1.</title>
        <authorList>
            <person name="Kinoshita Y."/>
            <person name="Niwa H."/>
            <person name="Uchida-Fujii E."/>
            <person name="Nukada T."/>
        </authorList>
    </citation>
    <scope>NUCLEOTIDE SEQUENCE [LARGE SCALE GENOMIC DNA]</scope>
    <source>
        <strain evidence="10 11">JP-H-1</strain>
    </source>
</reference>
<dbReference type="InterPro" id="IPR036250">
    <property type="entry name" value="AcylCo_DH-like_C"/>
</dbReference>
<evidence type="ECO:0000256" key="5">
    <source>
        <dbReference type="ARBA" id="ARBA00023002"/>
    </source>
</evidence>
<dbReference type="Gene3D" id="1.20.140.10">
    <property type="entry name" value="Butyryl-CoA Dehydrogenase, subunit A, domain 3"/>
    <property type="match status" value="1"/>
</dbReference>
<dbReference type="Pfam" id="PF00441">
    <property type="entry name" value="Acyl-CoA_dh_1"/>
    <property type="match status" value="1"/>
</dbReference>
<dbReference type="InterPro" id="IPR037069">
    <property type="entry name" value="AcylCoA_DH/ox_N_sf"/>
</dbReference>
<dbReference type="FunFam" id="2.40.110.10:FF:000011">
    <property type="entry name" value="Acyl-CoA dehydrogenase FadE34"/>
    <property type="match status" value="1"/>
</dbReference>
<dbReference type="InterPro" id="IPR013786">
    <property type="entry name" value="AcylCoA_DH/ox_N"/>
</dbReference>
<evidence type="ECO:0000256" key="6">
    <source>
        <dbReference type="RuleBase" id="RU362125"/>
    </source>
</evidence>
<feature type="domain" description="Acyl-CoA oxidase/dehydrogenase middle" evidence="8">
    <location>
        <begin position="140"/>
        <end position="234"/>
    </location>
</feature>
<gene>
    <name evidence="10" type="ORF">JPH1_11140</name>
</gene>
<dbReference type="PANTHER" id="PTHR43292:SF3">
    <property type="entry name" value="ACYL-COA DEHYDROGENASE FADE29"/>
    <property type="match status" value="1"/>
</dbReference>
<evidence type="ECO:0000259" key="7">
    <source>
        <dbReference type="Pfam" id="PF00441"/>
    </source>
</evidence>
<comment type="cofactor">
    <cofactor evidence="1 6">
        <name>FAD</name>
        <dbReference type="ChEBI" id="CHEBI:57692"/>
    </cofactor>
</comment>
<dbReference type="InterPro" id="IPR046373">
    <property type="entry name" value="Acyl-CoA_Oxase/DH_mid-dom_sf"/>
</dbReference>
<evidence type="ECO:0000313" key="10">
    <source>
        <dbReference type="EMBL" id="BBN46639.1"/>
    </source>
</evidence>
<keyword evidence="5 6" id="KW-0560">Oxidoreductase</keyword>
<evidence type="ECO:0000259" key="8">
    <source>
        <dbReference type="Pfam" id="PF02770"/>
    </source>
</evidence>
<keyword evidence="3 6" id="KW-0285">Flavoprotein</keyword>
<evidence type="ECO:0000256" key="1">
    <source>
        <dbReference type="ARBA" id="ARBA00001974"/>
    </source>
</evidence>
<feature type="domain" description="Acyl-CoA dehydrogenase/oxidase N-terminal" evidence="9">
    <location>
        <begin position="20"/>
        <end position="134"/>
    </location>
</feature>
<protein>
    <submittedName>
        <fullName evidence="10">Acyl-CoA dehydrogenase</fullName>
    </submittedName>
</protein>
<dbReference type="Gene3D" id="2.40.110.10">
    <property type="entry name" value="Butyryl-CoA Dehydrogenase, subunit A, domain 2"/>
    <property type="match status" value="1"/>
</dbReference>
<dbReference type="Gene3D" id="1.10.540.10">
    <property type="entry name" value="Acyl-CoA dehydrogenase/oxidase, N-terminal domain"/>
    <property type="match status" value="1"/>
</dbReference>
<dbReference type="PANTHER" id="PTHR43292">
    <property type="entry name" value="ACYL-COA DEHYDROGENASE"/>
    <property type="match status" value="1"/>
</dbReference>
<keyword evidence="4 6" id="KW-0274">FAD</keyword>
<dbReference type="PROSITE" id="PS00072">
    <property type="entry name" value="ACYL_COA_DH_1"/>
    <property type="match status" value="1"/>
</dbReference>
<dbReference type="EMBL" id="AP020326">
    <property type="protein sequence ID" value="BBN46639.1"/>
    <property type="molecule type" value="Genomic_DNA"/>
</dbReference>
<dbReference type="GO" id="GO:0050660">
    <property type="term" value="F:flavin adenine dinucleotide binding"/>
    <property type="evidence" value="ECO:0007669"/>
    <property type="project" value="InterPro"/>
</dbReference>
<evidence type="ECO:0000256" key="2">
    <source>
        <dbReference type="ARBA" id="ARBA00009347"/>
    </source>
</evidence>
<dbReference type="Pfam" id="PF02771">
    <property type="entry name" value="Acyl-CoA_dh_N"/>
    <property type="match status" value="1"/>
</dbReference>
<dbReference type="Proteomes" id="UP000327362">
    <property type="component" value="Chromosome"/>
</dbReference>
<evidence type="ECO:0000256" key="4">
    <source>
        <dbReference type="ARBA" id="ARBA00022827"/>
    </source>
</evidence>